<accession>A0A3E4QP48</accession>
<proteinExistence type="predicted"/>
<name>A0A3E4QP48_9ACTN</name>
<sequence>MRVPVDKVASAVKMGAAAKREQDVPVRVAVFVDATATRFLIDTVRHALVPSTTSGLVRVDRLGENPVAIKPDTDVVLVLSCGSNRLQSAVQELVVGGAPVCVLCESSVEAPFIQSDTPVLGLIAAQDADHLLEQLSEWILDRTDKQTAFAACFDFMRRAASNRVIASTVAANALTGALVFIPGADYPVMTLAQIGMLFQLASTYDKPIRLERAYEAAGVVVSGLAVRAVARQLSSRAGYGAFAVKALCAAAGTYAMGRALTWVYESDIDYEPVNRVVLGVADRVRQAFSGGAETAGQE</sequence>
<gene>
    <name evidence="1" type="ORF">DXC81_09910</name>
</gene>
<dbReference type="EMBL" id="QSRJ01000014">
    <property type="protein sequence ID" value="RGL07550.1"/>
    <property type="molecule type" value="Genomic_DNA"/>
</dbReference>
<evidence type="ECO:0008006" key="3">
    <source>
        <dbReference type="Google" id="ProtNLM"/>
    </source>
</evidence>
<dbReference type="RefSeq" id="WP_117680247.1">
    <property type="nucleotide sequence ID" value="NZ_CALJOO010000035.1"/>
</dbReference>
<protein>
    <recommendedName>
        <fullName evidence="3">DUF697 domain-containing protein</fullName>
    </recommendedName>
</protein>
<evidence type="ECO:0000313" key="2">
    <source>
        <dbReference type="Proteomes" id="UP000260943"/>
    </source>
</evidence>
<reference evidence="1 2" key="1">
    <citation type="submission" date="2018-08" db="EMBL/GenBank/DDBJ databases">
        <title>A genome reference for cultivated species of the human gut microbiota.</title>
        <authorList>
            <person name="Zou Y."/>
            <person name="Xue W."/>
            <person name="Luo G."/>
        </authorList>
    </citation>
    <scope>NUCLEOTIDE SEQUENCE [LARGE SCALE GENOMIC DNA]</scope>
    <source>
        <strain evidence="1 2">TF08-14</strain>
    </source>
</reference>
<evidence type="ECO:0000313" key="1">
    <source>
        <dbReference type="EMBL" id="RGL07550.1"/>
    </source>
</evidence>
<comment type="caution">
    <text evidence="1">The sequence shown here is derived from an EMBL/GenBank/DDBJ whole genome shotgun (WGS) entry which is preliminary data.</text>
</comment>
<dbReference type="Proteomes" id="UP000260943">
    <property type="component" value="Unassembled WGS sequence"/>
</dbReference>
<dbReference type="AlphaFoldDB" id="A0A3E4QP48"/>
<organism evidence="1 2">
    <name type="scientific">Collinsella tanakaei</name>
    <dbReference type="NCBI Taxonomy" id="626935"/>
    <lineage>
        <taxon>Bacteria</taxon>
        <taxon>Bacillati</taxon>
        <taxon>Actinomycetota</taxon>
        <taxon>Coriobacteriia</taxon>
        <taxon>Coriobacteriales</taxon>
        <taxon>Coriobacteriaceae</taxon>
        <taxon>Collinsella</taxon>
    </lineage>
</organism>